<dbReference type="Proteomes" id="UP000555564">
    <property type="component" value="Unassembled WGS sequence"/>
</dbReference>
<proteinExistence type="predicted"/>
<protein>
    <submittedName>
        <fullName evidence="1">Xanthine dehydrogenase iron-sulfur cluster and FAD-binding subunit A</fullName>
    </submittedName>
</protein>
<sequence>MTEEDDDPGDLGGFPERVRVNRGTVSRVRAAMATIVASERQRRRAESLMHGWRLNRAGLDEAARALGTTPLSDEEWYAIEDGRGAGRDVVTASDGL</sequence>
<organism evidence="1 2">
    <name type="scientific">Sphaerisporangium rubeum</name>
    <dbReference type="NCBI Taxonomy" id="321317"/>
    <lineage>
        <taxon>Bacteria</taxon>
        <taxon>Bacillati</taxon>
        <taxon>Actinomycetota</taxon>
        <taxon>Actinomycetes</taxon>
        <taxon>Streptosporangiales</taxon>
        <taxon>Streptosporangiaceae</taxon>
        <taxon>Sphaerisporangium</taxon>
    </lineage>
</organism>
<dbReference type="AlphaFoldDB" id="A0A7X0IEI6"/>
<dbReference type="RefSeq" id="WP_184980614.1">
    <property type="nucleotide sequence ID" value="NZ_BAAALO010000005.1"/>
</dbReference>
<gene>
    <name evidence="1" type="ORF">BJ992_002525</name>
</gene>
<name>A0A7X0IEI6_9ACTN</name>
<keyword evidence="2" id="KW-1185">Reference proteome</keyword>
<accession>A0A7X0IEI6</accession>
<evidence type="ECO:0000313" key="2">
    <source>
        <dbReference type="Proteomes" id="UP000555564"/>
    </source>
</evidence>
<reference evidence="1 2" key="1">
    <citation type="submission" date="2020-08" db="EMBL/GenBank/DDBJ databases">
        <title>Sequencing the genomes of 1000 actinobacteria strains.</title>
        <authorList>
            <person name="Klenk H.-P."/>
        </authorList>
    </citation>
    <scope>NUCLEOTIDE SEQUENCE [LARGE SCALE GENOMIC DNA]</scope>
    <source>
        <strain evidence="1 2">DSM 44936</strain>
    </source>
</reference>
<dbReference type="EMBL" id="JACHIU010000001">
    <property type="protein sequence ID" value="MBB6473094.1"/>
    <property type="molecule type" value="Genomic_DNA"/>
</dbReference>
<evidence type="ECO:0000313" key="1">
    <source>
        <dbReference type="EMBL" id="MBB6473094.1"/>
    </source>
</evidence>
<comment type="caution">
    <text evidence="1">The sequence shown here is derived from an EMBL/GenBank/DDBJ whole genome shotgun (WGS) entry which is preliminary data.</text>
</comment>